<sequence length="59" mass="6827">MTFRTPEQMLKNTFGSAILYAKEVLEGEDYHIELKELANNFLQQAVALNEVEIKKKQGR</sequence>
<dbReference type="RefSeq" id="WP_042514691.1">
    <property type="nucleotide sequence ID" value="NZ_CP065739.1"/>
</dbReference>
<accession>A0A7T2V815</accession>
<name>A0A7T2V815_9BACI</name>
<dbReference type="EMBL" id="CP065739">
    <property type="protein sequence ID" value="QPR80182.1"/>
    <property type="molecule type" value="Genomic_DNA"/>
</dbReference>
<dbReference type="Proteomes" id="UP000594791">
    <property type="component" value="Chromosome"/>
</dbReference>
<evidence type="ECO:0000313" key="1">
    <source>
        <dbReference type="EMBL" id="QPR80182.1"/>
    </source>
</evidence>
<protein>
    <submittedName>
        <fullName evidence="1">Uncharacterized protein</fullName>
    </submittedName>
</protein>
<keyword evidence="2" id="KW-1185">Reference proteome</keyword>
<gene>
    <name evidence="1" type="ORF">I6G77_13630</name>
</gene>
<reference evidence="1 2" key="1">
    <citation type="submission" date="2020-12" db="EMBL/GenBank/DDBJ databases">
        <title>FDA dAtabase for Regulatory Grade micrObial Sequences (FDA-ARGOS): Supporting development and validation of Infectious Disease Dx tests.</title>
        <authorList>
            <person name="Nelson B."/>
            <person name="Plummer A."/>
            <person name="Tallon L."/>
            <person name="Sadzewicz L."/>
            <person name="Zhao X."/>
            <person name="Boylan J."/>
            <person name="Ott S."/>
            <person name="Bowen H."/>
            <person name="Vavikolanu K."/>
            <person name="Mehta A."/>
            <person name="Aluvathingal J."/>
            <person name="Nadendla S."/>
            <person name="Myers T."/>
            <person name="Yan Y."/>
            <person name="Sichtig H."/>
        </authorList>
    </citation>
    <scope>NUCLEOTIDE SEQUENCE [LARGE SCALE GENOMIC DNA]</scope>
    <source>
        <strain evidence="1 2">FDAARGOS_920</strain>
    </source>
</reference>
<proteinExistence type="predicted"/>
<organism evidence="1 2">
    <name type="scientific">Bacillus tropicus</name>
    <dbReference type="NCBI Taxonomy" id="2026188"/>
    <lineage>
        <taxon>Bacteria</taxon>
        <taxon>Bacillati</taxon>
        <taxon>Bacillota</taxon>
        <taxon>Bacilli</taxon>
        <taxon>Bacillales</taxon>
        <taxon>Bacillaceae</taxon>
        <taxon>Bacillus</taxon>
        <taxon>Bacillus cereus group</taxon>
    </lineage>
</organism>
<evidence type="ECO:0000313" key="2">
    <source>
        <dbReference type="Proteomes" id="UP000594791"/>
    </source>
</evidence>